<proteinExistence type="predicted"/>
<organism evidence="1 2">
    <name type="scientific">Rhabditophanes sp. KR3021</name>
    <dbReference type="NCBI Taxonomy" id="114890"/>
    <lineage>
        <taxon>Eukaryota</taxon>
        <taxon>Metazoa</taxon>
        <taxon>Ecdysozoa</taxon>
        <taxon>Nematoda</taxon>
        <taxon>Chromadorea</taxon>
        <taxon>Rhabditida</taxon>
        <taxon>Tylenchina</taxon>
        <taxon>Panagrolaimomorpha</taxon>
        <taxon>Strongyloidoidea</taxon>
        <taxon>Alloionematidae</taxon>
        <taxon>Rhabditophanes</taxon>
    </lineage>
</organism>
<protein>
    <submittedName>
        <fullName evidence="2">Ammonium_transp domain-containing protein</fullName>
    </submittedName>
</protein>
<dbReference type="WBParaSite" id="RSKR_0001046800.1">
    <property type="protein sequence ID" value="RSKR_0001046800.1"/>
    <property type="gene ID" value="RSKR_0001046800"/>
</dbReference>
<dbReference type="Proteomes" id="UP000095286">
    <property type="component" value="Unplaced"/>
</dbReference>
<accession>A0AC35UDF4</accession>
<sequence>MFKDPYSLFQKNQFIIIISLSHLIFIILFVIFGRYSANALPTFPTNNDSTVEYPMFMDIHGMIFVGFGMLMVFLKKYSYSSVSINMLLASFSIEWSIIIRGFLSTQFQKDGTFEIGILSIIDADFSAAVVLISMGALLGKLTPTQYLILTIIEVPASVVTEYIVMEIFHVNDVGGSMTIHIFGCFFGLAAAKAFYVEDHSNSANEGSSYNSDVFGMVGTIFLFIYWPSFNAATAVSESAKQRCIMNTYLSLTASAIATFITSQIVDKNRKFDMVHICNSTLAGGVAIGTVGAVILNPWISLVIGSVGGVVSVLGYKYSSPFLKSKLGIHDTCGVANLHGFPALISGVCSIILAGAYPKADYGSEYTDIYPATSPTHGHSHFSQPLYQLFGILLELAASIVIGLLTGYLLKLKIWNQLPPKDLFSDQLFFHTPDDFNSSQYIQNLQQIEVCTKNVNA</sequence>
<reference evidence="2" key="1">
    <citation type="submission" date="2016-11" db="UniProtKB">
        <authorList>
            <consortium name="WormBaseParasite"/>
        </authorList>
    </citation>
    <scope>IDENTIFICATION</scope>
    <source>
        <strain evidence="2">KR3021</strain>
    </source>
</reference>
<evidence type="ECO:0000313" key="2">
    <source>
        <dbReference type="WBParaSite" id="RSKR_0001046800.1"/>
    </source>
</evidence>
<name>A0AC35UDF4_9BILA</name>
<evidence type="ECO:0000313" key="1">
    <source>
        <dbReference type="Proteomes" id="UP000095286"/>
    </source>
</evidence>